<reference evidence="3" key="2">
    <citation type="submission" date="2019-09" db="UniProtKB">
        <authorList>
            <consortium name="WormBaseParasite"/>
        </authorList>
    </citation>
    <scope>IDENTIFICATION</scope>
</reference>
<dbReference type="Proteomes" id="UP000050761">
    <property type="component" value="Unassembled WGS sequence"/>
</dbReference>
<gene>
    <name evidence="1" type="ORF">HPBE_LOCUS2362</name>
</gene>
<reference evidence="1 2" key="1">
    <citation type="submission" date="2018-11" db="EMBL/GenBank/DDBJ databases">
        <authorList>
            <consortium name="Pathogen Informatics"/>
        </authorList>
    </citation>
    <scope>NUCLEOTIDE SEQUENCE [LARGE SCALE GENOMIC DNA]</scope>
</reference>
<protein>
    <submittedName>
        <fullName evidence="3">SHSP domain-containing protein</fullName>
    </submittedName>
</protein>
<keyword evidence="2" id="KW-1185">Reference proteome</keyword>
<accession>A0A3P7TZ33</accession>
<evidence type="ECO:0000313" key="1">
    <source>
        <dbReference type="EMBL" id="VDO24759.1"/>
    </source>
</evidence>
<evidence type="ECO:0000313" key="2">
    <source>
        <dbReference type="Proteomes" id="UP000050761"/>
    </source>
</evidence>
<dbReference type="WBParaSite" id="HPBE_0000236101-mRNA-1">
    <property type="protein sequence ID" value="HPBE_0000236101-mRNA-1"/>
    <property type="gene ID" value="HPBE_0000236101"/>
</dbReference>
<organism evidence="2 3">
    <name type="scientific">Heligmosomoides polygyrus</name>
    <name type="common">Parasitic roundworm</name>
    <dbReference type="NCBI Taxonomy" id="6339"/>
    <lineage>
        <taxon>Eukaryota</taxon>
        <taxon>Metazoa</taxon>
        <taxon>Ecdysozoa</taxon>
        <taxon>Nematoda</taxon>
        <taxon>Chromadorea</taxon>
        <taxon>Rhabditida</taxon>
        <taxon>Rhabditina</taxon>
        <taxon>Rhabditomorpha</taxon>
        <taxon>Strongyloidea</taxon>
        <taxon>Heligmosomidae</taxon>
        <taxon>Heligmosomoides</taxon>
    </lineage>
</organism>
<dbReference type="AlphaFoldDB" id="A0A183F869"/>
<proteinExistence type="predicted"/>
<evidence type="ECO:0000313" key="3">
    <source>
        <dbReference type="WBParaSite" id="HPBE_0000236101-mRNA-1"/>
    </source>
</evidence>
<dbReference type="EMBL" id="UZAH01003475">
    <property type="protein sequence ID" value="VDO24759.1"/>
    <property type="molecule type" value="Genomic_DNA"/>
</dbReference>
<sequence>MLLSLAVSVANDVSDANFLSLRSIIDFAQFDTGARNESGALPYDSALSESGVAMSGSVHLREGIIRISTVSGRNANAPLDDKKEIEKPASLHSPAGPAIMSKKRGIYEGFVENNSFWHEWQSIAHAELFIPT</sequence>
<name>A0A183F869_HELPZ</name>
<accession>A0A183F869</accession>